<dbReference type="SUPFAM" id="SSF51735">
    <property type="entry name" value="NAD(P)-binding Rossmann-fold domains"/>
    <property type="match status" value="1"/>
</dbReference>
<proteinExistence type="predicted"/>
<dbReference type="Gene3D" id="3.40.50.720">
    <property type="entry name" value="NAD(P)-binding Rossmann-like Domain"/>
    <property type="match status" value="1"/>
</dbReference>
<dbReference type="RefSeq" id="WP_169279187.1">
    <property type="nucleotide sequence ID" value="NZ_CP051680.1"/>
</dbReference>
<organism evidence="2 3">
    <name type="scientific">Cohnella herbarum</name>
    <dbReference type="NCBI Taxonomy" id="2728023"/>
    <lineage>
        <taxon>Bacteria</taxon>
        <taxon>Bacillati</taxon>
        <taxon>Bacillota</taxon>
        <taxon>Bacilli</taxon>
        <taxon>Bacillales</taxon>
        <taxon>Paenibacillaceae</taxon>
        <taxon>Cohnella</taxon>
    </lineage>
</organism>
<dbReference type="AlphaFoldDB" id="A0A7Z2VH17"/>
<evidence type="ECO:0000313" key="2">
    <source>
        <dbReference type="EMBL" id="QJD82891.1"/>
    </source>
</evidence>
<name>A0A7Z2VH17_9BACL</name>
<dbReference type="EMBL" id="CP051680">
    <property type="protein sequence ID" value="QJD82891.1"/>
    <property type="molecule type" value="Genomic_DNA"/>
</dbReference>
<gene>
    <name evidence="2" type="ORF">HH215_06650</name>
</gene>
<dbReference type="InterPro" id="IPR036291">
    <property type="entry name" value="NAD(P)-bd_dom_sf"/>
</dbReference>
<evidence type="ECO:0000259" key="1">
    <source>
        <dbReference type="Pfam" id="PF01370"/>
    </source>
</evidence>
<evidence type="ECO:0000313" key="3">
    <source>
        <dbReference type="Proteomes" id="UP000502248"/>
    </source>
</evidence>
<feature type="domain" description="NAD-dependent epimerase/dehydratase" evidence="1">
    <location>
        <begin position="6"/>
        <end position="227"/>
    </location>
</feature>
<dbReference type="InterPro" id="IPR001509">
    <property type="entry name" value="Epimerase_deHydtase"/>
</dbReference>
<dbReference type="Pfam" id="PF01370">
    <property type="entry name" value="Epimerase"/>
    <property type="match status" value="1"/>
</dbReference>
<sequence>MSKTKIAILGATGHIAKNIIMGLSKNTNYELFLFARNQERLQAFLKAEIADCSGIAVHSFSSFMELNYDAIMNCVGIGDPAKLKKVGGDIFRLTEEFDNLALRYIENSPKTLYINFSSGIAYGSNFNTPADQNKTAVININNISSTDYYTISKMNTEAKHRSFSKFNIVDLRVFGFFSRYIDLKMPYFLSEIVNSLKRDKEFVTGSNDMVRDYIHPRDLVELIERCINIRNINDVFDVYSLEPISKFQMLEFFEKNYGLRVKIEKETEITSVTGLKSNYYSLNRKSDMIGYQPQYSSKDAIISELNYIL</sequence>
<reference evidence="2 3" key="1">
    <citation type="submission" date="2020-04" db="EMBL/GenBank/DDBJ databases">
        <title>Genome sequencing of novel species.</title>
        <authorList>
            <person name="Heo J."/>
            <person name="Kim S.-J."/>
            <person name="Kim J.-S."/>
            <person name="Hong S.-B."/>
            <person name="Kwon S.-W."/>
        </authorList>
    </citation>
    <scope>NUCLEOTIDE SEQUENCE [LARGE SCALE GENOMIC DNA]</scope>
    <source>
        <strain evidence="2 3">MFER-1</strain>
    </source>
</reference>
<keyword evidence="3" id="KW-1185">Reference proteome</keyword>
<accession>A0A7Z2VH17</accession>
<dbReference type="Proteomes" id="UP000502248">
    <property type="component" value="Chromosome"/>
</dbReference>
<dbReference type="KEGG" id="cheb:HH215_06650"/>
<protein>
    <submittedName>
        <fullName evidence="2">NAD(P)-dependent oxidoreductase</fullName>
    </submittedName>
</protein>